<comment type="caution">
    <text evidence="3">The sequence shown here is derived from an EMBL/GenBank/DDBJ whole genome shotgun (WGS) entry which is preliminary data.</text>
</comment>
<evidence type="ECO:0000256" key="2">
    <source>
        <dbReference type="ARBA" id="ARBA00022729"/>
    </source>
</evidence>
<dbReference type="InterPro" id="IPR018559">
    <property type="entry name" value="DUF2015"/>
</dbReference>
<comment type="similarity">
    <text evidence="1">Belongs to the UPF0357 family.</text>
</comment>
<dbReference type="PANTHER" id="PTHR28023">
    <property type="entry name" value="UPF0357 PROTEIN YCL012C"/>
    <property type="match status" value="1"/>
</dbReference>
<dbReference type="EMBL" id="MU865289">
    <property type="protein sequence ID" value="KAK4232128.1"/>
    <property type="molecule type" value="Genomic_DNA"/>
</dbReference>
<evidence type="ECO:0000313" key="4">
    <source>
        <dbReference type="Proteomes" id="UP001301958"/>
    </source>
</evidence>
<reference evidence="3" key="1">
    <citation type="journal article" date="2023" name="Mol. Phylogenet. Evol.">
        <title>Genome-scale phylogeny and comparative genomics of the fungal order Sordariales.</title>
        <authorList>
            <person name="Hensen N."/>
            <person name="Bonometti L."/>
            <person name="Westerberg I."/>
            <person name="Brannstrom I.O."/>
            <person name="Guillou S."/>
            <person name="Cros-Aarteil S."/>
            <person name="Calhoun S."/>
            <person name="Haridas S."/>
            <person name="Kuo A."/>
            <person name="Mondo S."/>
            <person name="Pangilinan J."/>
            <person name="Riley R."/>
            <person name="LaButti K."/>
            <person name="Andreopoulos B."/>
            <person name="Lipzen A."/>
            <person name="Chen C."/>
            <person name="Yan M."/>
            <person name="Daum C."/>
            <person name="Ng V."/>
            <person name="Clum A."/>
            <person name="Steindorff A."/>
            <person name="Ohm R.A."/>
            <person name="Martin F."/>
            <person name="Silar P."/>
            <person name="Natvig D.O."/>
            <person name="Lalanne C."/>
            <person name="Gautier V."/>
            <person name="Ament-Velasquez S.L."/>
            <person name="Kruys A."/>
            <person name="Hutchinson M.I."/>
            <person name="Powell A.J."/>
            <person name="Barry K."/>
            <person name="Miller A.N."/>
            <person name="Grigoriev I.V."/>
            <person name="Debuchy R."/>
            <person name="Gladieux P."/>
            <person name="Hiltunen Thoren M."/>
            <person name="Johannesson H."/>
        </authorList>
    </citation>
    <scope>NUCLEOTIDE SEQUENCE</scope>
    <source>
        <strain evidence="3">CBS 990.96</strain>
    </source>
</reference>
<name>A0AAN7H4W3_9PEZI</name>
<keyword evidence="4" id="KW-1185">Reference proteome</keyword>
<sequence length="127" mass="14174">MTTLIYTLTFVVLISGTALYLTRNHWVPLMPGADYIYYSSLPLSSNTFSEDLESGLSSSNFDLTSNIASNDSRAGLDDAAKNEILKIMKKKRMQFDQARKVYMEQRFAANGIGADGRPKDPKFVSFS</sequence>
<evidence type="ECO:0000256" key="1">
    <source>
        <dbReference type="ARBA" id="ARBA00008325"/>
    </source>
</evidence>
<accession>A0AAN7H4W3</accession>
<protein>
    <submittedName>
        <fullName evidence="3">Uncharacterized protein</fullName>
    </submittedName>
</protein>
<evidence type="ECO:0000313" key="3">
    <source>
        <dbReference type="EMBL" id="KAK4232128.1"/>
    </source>
</evidence>
<keyword evidence="2" id="KW-0732">Signal</keyword>
<gene>
    <name evidence="3" type="ORF">QBC38DRAFT_450611</name>
</gene>
<dbReference type="AlphaFoldDB" id="A0AAN7H4W3"/>
<proteinExistence type="inferred from homology"/>
<reference evidence="3" key="2">
    <citation type="submission" date="2023-05" db="EMBL/GenBank/DDBJ databases">
        <authorList>
            <consortium name="Lawrence Berkeley National Laboratory"/>
            <person name="Steindorff A."/>
            <person name="Hensen N."/>
            <person name="Bonometti L."/>
            <person name="Westerberg I."/>
            <person name="Brannstrom I.O."/>
            <person name="Guillou S."/>
            <person name="Cros-Aarteil S."/>
            <person name="Calhoun S."/>
            <person name="Haridas S."/>
            <person name="Kuo A."/>
            <person name="Mondo S."/>
            <person name="Pangilinan J."/>
            <person name="Riley R."/>
            <person name="Labutti K."/>
            <person name="Andreopoulos B."/>
            <person name="Lipzen A."/>
            <person name="Chen C."/>
            <person name="Yanf M."/>
            <person name="Daum C."/>
            <person name="Ng V."/>
            <person name="Clum A."/>
            <person name="Ohm R."/>
            <person name="Martin F."/>
            <person name="Silar P."/>
            <person name="Natvig D."/>
            <person name="Lalanne C."/>
            <person name="Gautier V."/>
            <person name="Ament-Velasquez S.L."/>
            <person name="Kruys A."/>
            <person name="Hutchinson M.I."/>
            <person name="Powell A.J."/>
            <person name="Barry K."/>
            <person name="Miller A.N."/>
            <person name="Grigoriev I.V."/>
            <person name="Debuchy R."/>
            <person name="Gladieux P."/>
            <person name="Thoren M.H."/>
            <person name="Johannesson H."/>
        </authorList>
    </citation>
    <scope>NUCLEOTIDE SEQUENCE</scope>
    <source>
        <strain evidence="3">CBS 990.96</strain>
    </source>
</reference>
<dbReference type="Proteomes" id="UP001301958">
    <property type="component" value="Unassembled WGS sequence"/>
</dbReference>
<organism evidence="3 4">
    <name type="scientific">Podospora fimiseda</name>
    <dbReference type="NCBI Taxonomy" id="252190"/>
    <lineage>
        <taxon>Eukaryota</taxon>
        <taxon>Fungi</taxon>
        <taxon>Dikarya</taxon>
        <taxon>Ascomycota</taxon>
        <taxon>Pezizomycotina</taxon>
        <taxon>Sordariomycetes</taxon>
        <taxon>Sordariomycetidae</taxon>
        <taxon>Sordariales</taxon>
        <taxon>Podosporaceae</taxon>
        <taxon>Podospora</taxon>
    </lineage>
</organism>
<dbReference type="PANTHER" id="PTHR28023:SF1">
    <property type="entry name" value="UPF0357 PROTEIN YCL012C"/>
    <property type="match status" value="1"/>
</dbReference>
<dbReference type="Pfam" id="PF09435">
    <property type="entry name" value="DUF2015"/>
    <property type="match status" value="1"/>
</dbReference>